<dbReference type="Proteomes" id="UP001381693">
    <property type="component" value="Unassembled WGS sequence"/>
</dbReference>
<reference evidence="2 3" key="1">
    <citation type="submission" date="2023-11" db="EMBL/GenBank/DDBJ databases">
        <title>Halocaridina rubra genome assembly.</title>
        <authorList>
            <person name="Smith C."/>
        </authorList>
    </citation>
    <scope>NUCLEOTIDE SEQUENCE [LARGE SCALE GENOMIC DNA]</scope>
    <source>
        <strain evidence="2">EP-1</strain>
        <tissue evidence="2">Whole</tissue>
    </source>
</reference>
<feature type="region of interest" description="Disordered" evidence="1">
    <location>
        <begin position="111"/>
        <end position="133"/>
    </location>
</feature>
<protein>
    <submittedName>
        <fullName evidence="2">Uncharacterized protein</fullName>
    </submittedName>
</protein>
<evidence type="ECO:0000313" key="3">
    <source>
        <dbReference type="Proteomes" id="UP001381693"/>
    </source>
</evidence>
<accession>A0AAN8XB63</accession>
<name>A0AAN8XB63_HALRR</name>
<keyword evidence="3" id="KW-1185">Reference proteome</keyword>
<gene>
    <name evidence="2" type="ORF">SK128_013385</name>
</gene>
<dbReference type="EMBL" id="JAXCGZ010005678">
    <property type="protein sequence ID" value="KAK7081210.1"/>
    <property type="molecule type" value="Genomic_DNA"/>
</dbReference>
<dbReference type="AlphaFoldDB" id="A0AAN8XB63"/>
<organism evidence="2 3">
    <name type="scientific">Halocaridina rubra</name>
    <name type="common">Hawaiian red shrimp</name>
    <dbReference type="NCBI Taxonomy" id="373956"/>
    <lineage>
        <taxon>Eukaryota</taxon>
        <taxon>Metazoa</taxon>
        <taxon>Ecdysozoa</taxon>
        <taxon>Arthropoda</taxon>
        <taxon>Crustacea</taxon>
        <taxon>Multicrustacea</taxon>
        <taxon>Malacostraca</taxon>
        <taxon>Eumalacostraca</taxon>
        <taxon>Eucarida</taxon>
        <taxon>Decapoda</taxon>
        <taxon>Pleocyemata</taxon>
        <taxon>Caridea</taxon>
        <taxon>Atyoidea</taxon>
        <taxon>Atyidae</taxon>
        <taxon>Halocaridina</taxon>
    </lineage>
</organism>
<evidence type="ECO:0000313" key="2">
    <source>
        <dbReference type="EMBL" id="KAK7081210.1"/>
    </source>
</evidence>
<evidence type="ECO:0000256" key="1">
    <source>
        <dbReference type="SAM" id="MobiDB-lite"/>
    </source>
</evidence>
<proteinExistence type="predicted"/>
<sequence>MTLKEGLVGGQVETNTAAAALASATVCHTTLTRRTHTQRDYARRHTTLCALREGLPQTGDETRRSPIIALRTLHSLTVARCCPLAAEAGHTGTPPTLTFRRSLVQLLRHTHPPPSSHSFIATHVSQPPQRLNA</sequence>
<comment type="caution">
    <text evidence="2">The sequence shown here is derived from an EMBL/GenBank/DDBJ whole genome shotgun (WGS) entry which is preliminary data.</text>
</comment>
<feature type="compositionally biased region" description="Polar residues" evidence="1">
    <location>
        <begin position="116"/>
        <end position="133"/>
    </location>
</feature>